<dbReference type="AlphaFoldDB" id="A0A0E0EX53"/>
<dbReference type="HOGENOM" id="CLU_2577859_0_0_1"/>
<feature type="compositionally biased region" description="Polar residues" evidence="1">
    <location>
        <begin position="1"/>
        <end position="13"/>
    </location>
</feature>
<evidence type="ECO:0000313" key="2">
    <source>
        <dbReference type="EnsemblPlants" id="OMERI10G05570.1"/>
    </source>
</evidence>
<dbReference type="EnsemblPlants" id="OMERI10G05570.1">
    <property type="protein sequence ID" value="OMERI10G05570.1"/>
    <property type="gene ID" value="OMERI10G05570"/>
</dbReference>
<evidence type="ECO:0000313" key="3">
    <source>
        <dbReference type="Proteomes" id="UP000008021"/>
    </source>
</evidence>
<dbReference type="Proteomes" id="UP000008021">
    <property type="component" value="Chromosome 10"/>
</dbReference>
<sequence length="81" mass="8983">MEPQNRRTASSHQGIKPAVGVHTNAGTCPHQEVLNKEEDEAYENASPRISMDIRIKSHATNRISLELNGTSELEVEKKNST</sequence>
<evidence type="ECO:0000256" key="1">
    <source>
        <dbReference type="SAM" id="MobiDB-lite"/>
    </source>
</evidence>
<reference evidence="2" key="2">
    <citation type="submission" date="2018-05" db="EMBL/GenBank/DDBJ databases">
        <title>OmerRS3 (Oryza meridionalis Reference Sequence Version 3).</title>
        <authorList>
            <person name="Zhang J."/>
            <person name="Kudrna D."/>
            <person name="Lee S."/>
            <person name="Talag J."/>
            <person name="Welchert J."/>
            <person name="Wing R.A."/>
        </authorList>
    </citation>
    <scope>NUCLEOTIDE SEQUENCE [LARGE SCALE GENOMIC DNA]</scope>
    <source>
        <strain evidence="2">cv. OR44</strain>
    </source>
</reference>
<protein>
    <submittedName>
        <fullName evidence="2">Uncharacterized protein</fullName>
    </submittedName>
</protein>
<keyword evidence="3" id="KW-1185">Reference proteome</keyword>
<reference evidence="2" key="1">
    <citation type="submission" date="2015-04" db="UniProtKB">
        <authorList>
            <consortium name="EnsemblPlants"/>
        </authorList>
    </citation>
    <scope>IDENTIFICATION</scope>
</reference>
<name>A0A0E0EX53_9ORYZ</name>
<organism evidence="2">
    <name type="scientific">Oryza meridionalis</name>
    <dbReference type="NCBI Taxonomy" id="40149"/>
    <lineage>
        <taxon>Eukaryota</taxon>
        <taxon>Viridiplantae</taxon>
        <taxon>Streptophyta</taxon>
        <taxon>Embryophyta</taxon>
        <taxon>Tracheophyta</taxon>
        <taxon>Spermatophyta</taxon>
        <taxon>Magnoliopsida</taxon>
        <taxon>Liliopsida</taxon>
        <taxon>Poales</taxon>
        <taxon>Poaceae</taxon>
        <taxon>BOP clade</taxon>
        <taxon>Oryzoideae</taxon>
        <taxon>Oryzeae</taxon>
        <taxon>Oryzinae</taxon>
        <taxon>Oryza</taxon>
    </lineage>
</organism>
<accession>A0A0E0EX53</accession>
<dbReference type="Gramene" id="OMERI10G05570.1">
    <property type="protein sequence ID" value="OMERI10G05570.1"/>
    <property type="gene ID" value="OMERI10G05570"/>
</dbReference>
<feature type="region of interest" description="Disordered" evidence="1">
    <location>
        <begin position="1"/>
        <end position="26"/>
    </location>
</feature>
<proteinExistence type="predicted"/>